<feature type="repeat" description="RPEL" evidence="5">
    <location>
        <begin position="516"/>
        <end position="541"/>
    </location>
</feature>
<dbReference type="GO" id="GO:0030036">
    <property type="term" value="P:actin cytoskeleton organization"/>
    <property type="evidence" value="ECO:0007669"/>
    <property type="project" value="TreeGrafter"/>
</dbReference>
<evidence type="ECO:0000313" key="10">
    <source>
        <dbReference type="Proteomes" id="UP000001811"/>
    </source>
</evidence>
<name>A0A5F9CRA6_RABIT</name>
<dbReference type="Gene3D" id="6.10.140.2130">
    <property type="match status" value="1"/>
</dbReference>
<dbReference type="GO" id="GO:0004864">
    <property type="term" value="F:protein phosphatase inhibitor activity"/>
    <property type="evidence" value="ECO:0007669"/>
    <property type="project" value="UniProtKB-UniRule"/>
</dbReference>
<dbReference type="EMBL" id="AAGW02028477">
    <property type="status" value="NOT_ANNOTATED_CDS"/>
    <property type="molecule type" value="Genomic_DNA"/>
</dbReference>
<reference evidence="9" key="3">
    <citation type="submission" date="2025-09" db="UniProtKB">
        <authorList>
            <consortium name="Ensembl"/>
        </authorList>
    </citation>
    <scope>IDENTIFICATION</scope>
    <source>
        <strain evidence="9">Thorbecke</strain>
    </source>
</reference>
<dbReference type="GeneTree" id="ENSGT00940000157628"/>
<evidence type="ECO:0000256" key="8">
    <source>
        <dbReference type="SAM" id="MobiDB-lite"/>
    </source>
</evidence>
<reference evidence="9 10" key="1">
    <citation type="journal article" date="2011" name="Nature">
        <title>A high-resolution map of human evolutionary constraint using 29 mammals.</title>
        <authorList>
            <person name="Lindblad-Toh K."/>
            <person name="Garber M."/>
            <person name="Zuk O."/>
            <person name="Lin M.F."/>
            <person name="Parker B.J."/>
            <person name="Washietl S."/>
            <person name="Kheradpour P."/>
            <person name="Ernst J."/>
            <person name="Jordan G."/>
            <person name="Mauceli E."/>
            <person name="Ward L.D."/>
            <person name="Lowe C.B."/>
            <person name="Holloway A.K."/>
            <person name="Clamp M."/>
            <person name="Gnerre S."/>
            <person name="Alfoldi J."/>
            <person name="Beal K."/>
            <person name="Chang J."/>
            <person name="Clawson H."/>
            <person name="Cuff J."/>
            <person name="Di Palma F."/>
            <person name="Fitzgerald S."/>
            <person name="Flicek P."/>
            <person name="Guttman M."/>
            <person name="Hubisz M.J."/>
            <person name="Jaffe D.B."/>
            <person name="Jungreis I."/>
            <person name="Kent W.J."/>
            <person name="Kostka D."/>
            <person name="Lara M."/>
            <person name="Martins A.L."/>
            <person name="Massingham T."/>
            <person name="Moltke I."/>
            <person name="Raney B.J."/>
            <person name="Rasmussen M.D."/>
            <person name="Robinson J."/>
            <person name="Stark A."/>
            <person name="Vilella A.J."/>
            <person name="Wen J."/>
            <person name="Xie X."/>
            <person name="Zody M.C."/>
            <person name="Baldwin J."/>
            <person name="Bloom T."/>
            <person name="Chin C.W."/>
            <person name="Heiman D."/>
            <person name="Nicol R."/>
            <person name="Nusbaum C."/>
            <person name="Young S."/>
            <person name="Wilkinson J."/>
            <person name="Worley K.C."/>
            <person name="Kovar C.L."/>
            <person name="Muzny D.M."/>
            <person name="Gibbs R.A."/>
            <person name="Cree A."/>
            <person name="Dihn H.H."/>
            <person name="Fowler G."/>
            <person name="Jhangiani S."/>
            <person name="Joshi V."/>
            <person name="Lee S."/>
            <person name="Lewis L.R."/>
            <person name="Nazareth L.V."/>
            <person name="Okwuonu G."/>
            <person name="Santibanez J."/>
            <person name="Warren W.C."/>
            <person name="Mardis E.R."/>
            <person name="Weinstock G.M."/>
            <person name="Wilson R.K."/>
            <person name="Delehaunty K."/>
            <person name="Dooling D."/>
            <person name="Fronik C."/>
            <person name="Fulton L."/>
            <person name="Fulton B."/>
            <person name="Graves T."/>
            <person name="Minx P."/>
            <person name="Sodergren E."/>
            <person name="Birney E."/>
            <person name="Margulies E.H."/>
            <person name="Herrero J."/>
            <person name="Green E.D."/>
            <person name="Haussler D."/>
            <person name="Siepel A."/>
            <person name="Goldman N."/>
            <person name="Pollard K.S."/>
            <person name="Pedersen J.S."/>
            <person name="Lander E.S."/>
            <person name="Kellis M."/>
        </authorList>
    </citation>
    <scope>NUCLEOTIDE SEQUENCE [LARGE SCALE GENOMIC DNA]</scope>
    <source>
        <strain evidence="9 10">Thorbecke inbred</strain>
    </source>
</reference>
<dbReference type="InterPro" id="IPR004018">
    <property type="entry name" value="RPEL_repeat"/>
</dbReference>
<dbReference type="EMBL" id="AAGW02028481">
    <property type="status" value="NOT_ANNOTATED_CDS"/>
    <property type="molecule type" value="Genomic_DNA"/>
</dbReference>
<evidence type="ECO:0000256" key="6">
    <source>
        <dbReference type="RuleBase" id="RU301113"/>
    </source>
</evidence>
<dbReference type="Bgee" id="ENSOCUG00000009614">
    <property type="expression patterns" value="Expressed in upper lobe of left lung and 16 other cell types or tissues"/>
</dbReference>
<keyword evidence="2 6" id="KW-0677">Repeat</keyword>
<dbReference type="EMBL" id="AAGW02028480">
    <property type="status" value="NOT_ANNOTATED_CDS"/>
    <property type="molecule type" value="Genomic_DNA"/>
</dbReference>
<proteinExistence type="inferred from homology"/>
<evidence type="ECO:0000256" key="2">
    <source>
        <dbReference type="ARBA" id="ARBA00022737"/>
    </source>
</evidence>
<dbReference type="Proteomes" id="UP000001811">
    <property type="component" value="Chromosome 12"/>
</dbReference>
<dbReference type="Ensembl" id="ENSOCUT00000055681.1">
    <property type="protein sequence ID" value="ENSOCUP00000036038.1"/>
    <property type="gene ID" value="ENSOCUG00000009614.4"/>
</dbReference>
<evidence type="ECO:0000256" key="1">
    <source>
        <dbReference type="ARBA" id="ARBA00009795"/>
    </source>
</evidence>
<dbReference type="Gene3D" id="6.10.140.1750">
    <property type="match status" value="1"/>
</dbReference>
<evidence type="ECO:0000256" key="3">
    <source>
        <dbReference type="ARBA" id="ARBA00023203"/>
    </source>
</evidence>
<feature type="region of interest" description="Disordered" evidence="8">
    <location>
        <begin position="411"/>
        <end position="510"/>
    </location>
</feature>
<keyword evidence="3 6" id="KW-0009">Actin-binding</keyword>
<gene>
    <name evidence="9" type="primary">PHACTR2</name>
</gene>
<dbReference type="Pfam" id="PF02755">
    <property type="entry name" value="RPEL"/>
    <property type="match status" value="2"/>
</dbReference>
<feature type="repeat" description="RPEL" evidence="5">
    <location>
        <begin position="111"/>
        <end position="136"/>
    </location>
</feature>
<keyword evidence="4" id="KW-0650">Protein phosphatase inhibitor</keyword>
<feature type="compositionally biased region" description="Polar residues" evidence="8">
    <location>
        <begin position="328"/>
        <end position="342"/>
    </location>
</feature>
<organism evidence="9 10">
    <name type="scientific">Oryctolagus cuniculus</name>
    <name type="common">Rabbit</name>
    <dbReference type="NCBI Taxonomy" id="9986"/>
    <lineage>
        <taxon>Eukaryota</taxon>
        <taxon>Metazoa</taxon>
        <taxon>Chordata</taxon>
        <taxon>Craniata</taxon>
        <taxon>Vertebrata</taxon>
        <taxon>Euteleostomi</taxon>
        <taxon>Mammalia</taxon>
        <taxon>Eutheria</taxon>
        <taxon>Euarchontoglires</taxon>
        <taxon>Glires</taxon>
        <taxon>Lagomorpha</taxon>
        <taxon>Leporidae</taxon>
        <taxon>Oryctolagus</taxon>
    </lineage>
</organism>
<protein>
    <recommendedName>
        <fullName evidence="6">Phosphatase and actin regulator</fullName>
    </recommendedName>
</protein>
<dbReference type="EMBL" id="AAGW02028478">
    <property type="status" value="NOT_ANNOTATED_CDS"/>
    <property type="molecule type" value="Genomic_DNA"/>
</dbReference>
<feature type="repeat" description="RPEL" evidence="5">
    <location>
        <begin position="478"/>
        <end position="503"/>
    </location>
</feature>
<feature type="compositionally biased region" description="Low complexity" evidence="8">
    <location>
        <begin position="282"/>
        <end position="298"/>
    </location>
</feature>
<comment type="subunit">
    <text evidence="6">Binds PPP1CA and actin.</text>
</comment>
<feature type="repeat" description="RPEL" evidence="5">
    <location>
        <begin position="554"/>
        <end position="579"/>
    </location>
</feature>
<feature type="compositionally biased region" description="Acidic residues" evidence="8">
    <location>
        <begin position="452"/>
        <end position="465"/>
    </location>
</feature>
<dbReference type="GO" id="GO:0003779">
    <property type="term" value="F:actin binding"/>
    <property type="evidence" value="ECO:0007669"/>
    <property type="project" value="UniProtKB-KW"/>
</dbReference>
<dbReference type="EMBL" id="AAGW02028479">
    <property type="status" value="NOT_ANNOTATED_CDS"/>
    <property type="molecule type" value="Genomic_DNA"/>
</dbReference>
<feature type="compositionally biased region" description="Polar residues" evidence="8">
    <location>
        <begin position="365"/>
        <end position="382"/>
    </location>
</feature>
<feature type="coiled-coil region" evidence="7">
    <location>
        <begin position="527"/>
        <end position="554"/>
    </location>
</feature>
<evidence type="ECO:0000256" key="4">
    <source>
        <dbReference type="ARBA" id="ARBA00023272"/>
    </source>
</evidence>
<dbReference type="PANTHER" id="PTHR12751">
    <property type="entry name" value="PHOSPHATASE AND ACTIN REGULATOR PHACTR"/>
    <property type="match status" value="1"/>
</dbReference>
<sequence>MRPLCNVAVGSCDSQKKDGKELLSSLEPLWQHLNERGKAAVVVWLFPAAPGKCSKVDGLDKASIANSDGPTAGSQTPPFKRKGKLSTIGKIFKPWKWRKKKTSDKFRETSAVLERKISTRQSREELIRRGVLKELPDQDGDVTVNFENSNGHMIPIGEESTQEENVGKSEEGNGSVSEKTTPLEEKSEDKKENTENHSETPAAPALLPPAPPKPKPKPKPKKTPVPPKGATAGASHKGDEVPLIKKNAKAPGKQAPVPPPKPTSRNTTREAAGSSHSKKPSGSKASTSPSTSSTSSRPRGSKEAVASKTGTAGTIKGKKKTGKQPTTSRLSSETITSGTSDLTGEPPETRVESLKPKQTVPGAEEQTTNPSPFLWTEETTCRTMLPSGTGLNASRENAKCFTTKDELGKAAPQLLSPGLMGDSSESFSAPEDEGPREYQANDSDSDGPILYTDDDEEEDEDEDGSGESALASKIRRRDTLAIKLGNRPSKKELEDKNILQRTSEEERQEIRQQIGTKLVRRLSQRPTTEELEQRNILKQKNEEEEQEAKMELKRRLSRKLSLRPTVAELQARRILRFNEYVEVTDSPDYDRRADKPWARLTPADKAAIRKELNEFKSTEMEVHEESRQFTRFHRP</sequence>
<reference evidence="9" key="2">
    <citation type="submission" date="2025-08" db="UniProtKB">
        <authorList>
            <consortium name="Ensembl"/>
        </authorList>
    </citation>
    <scope>IDENTIFICATION</scope>
    <source>
        <strain evidence="9">Thorbecke</strain>
    </source>
</reference>
<dbReference type="EMBL" id="AAGW02028482">
    <property type="status" value="NOT_ANNOTATED_CDS"/>
    <property type="molecule type" value="Genomic_DNA"/>
</dbReference>
<keyword evidence="10" id="KW-1185">Reference proteome</keyword>
<accession>A0A5F9CRA6</accession>
<evidence type="ECO:0000313" key="9">
    <source>
        <dbReference type="Ensembl" id="ENSOCUP00000036038.1"/>
    </source>
</evidence>
<feature type="compositionally biased region" description="Basic and acidic residues" evidence="8">
    <location>
        <begin position="489"/>
        <end position="510"/>
    </location>
</feature>
<comment type="similarity">
    <text evidence="1 6">Belongs to the phosphatase and actin regulator family.</text>
</comment>
<dbReference type="AlphaFoldDB" id="A0A5F9CRA6"/>
<dbReference type="SMART" id="SM00707">
    <property type="entry name" value="RPEL"/>
    <property type="match status" value="4"/>
</dbReference>
<dbReference type="PROSITE" id="PS51073">
    <property type="entry name" value="RPEL"/>
    <property type="match status" value="4"/>
</dbReference>
<feature type="compositionally biased region" description="Basic and acidic residues" evidence="8">
    <location>
        <begin position="181"/>
        <end position="198"/>
    </location>
</feature>
<evidence type="ECO:0000256" key="7">
    <source>
        <dbReference type="SAM" id="Coils"/>
    </source>
</evidence>
<evidence type="ECO:0000256" key="5">
    <source>
        <dbReference type="PROSITE-ProRule" id="PRU00401"/>
    </source>
</evidence>
<feature type="region of interest" description="Disordered" evidence="8">
    <location>
        <begin position="139"/>
        <end position="395"/>
    </location>
</feature>
<keyword evidence="7" id="KW-0175">Coiled coil</keyword>
<dbReference type="PANTHER" id="PTHR12751:SF5">
    <property type="entry name" value="PHOSPHATASE AND ACTIN REGULATOR 2"/>
    <property type="match status" value="1"/>
</dbReference>